<dbReference type="InterPro" id="IPR001900">
    <property type="entry name" value="RNase_II/R"/>
</dbReference>
<protein>
    <submittedName>
        <fullName evidence="3">Exosome complex exonuclease DIS3/RRP44</fullName>
    </submittedName>
</protein>
<dbReference type="InterPro" id="IPR041505">
    <property type="entry name" value="Dis3_CSD2"/>
</dbReference>
<dbReference type="PANTHER" id="PTHR23355">
    <property type="entry name" value="RIBONUCLEASE"/>
    <property type="match status" value="1"/>
</dbReference>
<dbReference type="OrthoDB" id="372421at2759"/>
<dbReference type="InterPro" id="IPR022966">
    <property type="entry name" value="RNase_II/R_CS"/>
</dbReference>
<dbReference type="GO" id="GO:0000175">
    <property type="term" value="F:3'-5'-RNA exonuclease activity"/>
    <property type="evidence" value="ECO:0007669"/>
    <property type="project" value="TreeGrafter"/>
</dbReference>
<reference evidence="3 4" key="1">
    <citation type="submission" date="2016-02" db="EMBL/GenBank/DDBJ databases">
        <title>Discovery of a natural microsporidian pathogen with a broad tissue tropism in Caenorhabditis elegans.</title>
        <authorList>
            <person name="Luallen R.J."/>
            <person name="Reinke A.W."/>
            <person name="Tong L."/>
            <person name="Botts M.R."/>
            <person name="Felix M.-A."/>
            <person name="Troemel E.R."/>
        </authorList>
    </citation>
    <scope>NUCLEOTIDE SEQUENCE [LARGE SCALE GENOMIC DNA]</scope>
    <source>
        <strain evidence="3 4">JUm2807</strain>
    </source>
</reference>
<dbReference type="VEuPathDB" id="MicrosporidiaDB:NEDG_01531"/>
<accession>A0A177EDF1</accession>
<dbReference type="GO" id="GO:0006402">
    <property type="term" value="P:mRNA catabolic process"/>
    <property type="evidence" value="ECO:0007669"/>
    <property type="project" value="TreeGrafter"/>
</dbReference>
<proteinExistence type="inferred from homology"/>
<dbReference type="GeneID" id="93647881"/>
<dbReference type="InterPro" id="IPR012340">
    <property type="entry name" value="NA-bd_OB-fold"/>
</dbReference>
<gene>
    <name evidence="3" type="ORF">NEDG_01531</name>
</gene>
<dbReference type="Pfam" id="PF00773">
    <property type="entry name" value="RNB"/>
    <property type="match status" value="1"/>
</dbReference>
<dbReference type="GO" id="GO:0003723">
    <property type="term" value="F:RNA binding"/>
    <property type="evidence" value="ECO:0007669"/>
    <property type="project" value="InterPro"/>
</dbReference>
<dbReference type="Gene3D" id="2.40.50.700">
    <property type="match status" value="1"/>
</dbReference>
<dbReference type="PANTHER" id="PTHR23355:SF9">
    <property type="entry name" value="DIS3-LIKE EXONUCLEASE 2"/>
    <property type="match status" value="1"/>
</dbReference>
<dbReference type="STRING" id="1805483.A0A177EDF1"/>
<dbReference type="RefSeq" id="XP_067544536.1">
    <property type="nucleotide sequence ID" value="XM_067688949.1"/>
</dbReference>
<dbReference type="Gene3D" id="3.40.50.1010">
    <property type="entry name" value="5'-nuclease"/>
    <property type="match status" value="1"/>
</dbReference>
<organism evidence="3 4">
    <name type="scientific">Nematocida displodere</name>
    <dbReference type="NCBI Taxonomy" id="1805483"/>
    <lineage>
        <taxon>Eukaryota</taxon>
        <taxon>Fungi</taxon>
        <taxon>Fungi incertae sedis</taxon>
        <taxon>Microsporidia</taxon>
        <taxon>Nematocida</taxon>
    </lineage>
</organism>
<comment type="caution">
    <text evidence="3">The sequence shown here is derived from an EMBL/GenBank/DDBJ whole genome shotgun (WGS) entry which is preliminary data.</text>
</comment>
<keyword evidence="3" id="KW-0269">Exonuclease</keyword>
<dbReference type="Proteomes" id="UP000185944">
    <property type="component" value="Unassembled WGS sequence"/>
</dbReference>
<sequence>MSKVSSVSYRLHRSGRIQRVPSEVYLQDSVNCGFVCCGQENSQVKRCLRASFSEFLLPTEEFLYEYMPFIEEGVFPNLIVPRTSLAMLRLKYPSLQRRVTRVIERKNIFVLEDRNAKEIVGSEEGFGKEEASSPLERAAKACRWYKSHLPEYTFTAVTGKEDSLVEAYLQLPKIEIKAEKDQFPYLERTELQEKIATGELEQESIAIHDASGGAGRIYCGIEGFQTNIDIPEHALNRAINGDIVVVRVVSESEGTGTGVVVGIERRSRAPHACTVLEVLDSEHLLLKPVSQKIPVILARARDPNALKGQLLVAAIYDWKSAEKYPTGHIIRVIGKEGLIATETAALLAEHSIIDQEFEEAALMELPSGAWTVTAEDLLQREDLRDVPIASIDPEGCIDIDDALHARVLGSGLVEVGVHIADVTHFVKEESALDREGRIRGCTVYLPNRRIDMLPPLLGTNLCSLHKNQDRLTFSVIWEVEITENNDNGPAIKIKNTRFAKSVIRSRESFTYDHAAQVLAGLPYSDPEIVAALRLLKKVSLALTRERLANGAFVIHSDERRVTAAGSTTLAELSLSPEKHIVTEEHHPPQYDTHTLVEELMLLANHCVAEKTAAIFPKETLIRIHPSPSNIAFKELEAALNALSPAKPVTLDARNPSELSKILETASSSPDLKSTINAWASKCMTQAVYIPSFQGKKLHYGLAMENYTHFTSPIRRYADIVVHRGLQSALLEEPTAAVTQVTLEDICNSINRSNRNSKIIARETGVLYARHLMPSTPIALCVTSITPEKVSVYAPEFAIEGTLIHPDPSSLSLLSTVQGTLDQTKTRQMVFVCSG</sequence>
<evidence type="ECO:0000256" key="1">
    <source>
        <dbReference type="RuleBase" id="RU003901"/>
    </source>
</evidence>
<dbReference type="AlphaFoldDB" id="A0A177EDF1"/>
<dbReference type="InterPro" id="IPR050180">
    <property type="entry name" value="RNR_Ribonuclease"/>
</dbReference>
<name>A0A177EDF1_9MICR</name>
<keyword evidence="4" id="KW-1185">Reference proteome</keyword>
<evidence type="ECO:0000313" key="3">
    <source>
        <dbReference type="EMBL" id="OAG29984.1"/>
    </source>
</evidence>
<evidence type="ECO:0000259" key="2">
    <source>
        <dbReference type="SMART" id="SM00955"/>
    </source>
</evidence>
<dbReference type="PROSITE" id="PS01175">
    <property type="entry name" value="RIBONUCLEASE_II"/>
    <property type="match status" value="1"/>
</dbReference>
<comment type="similarity">
    <text evidence="1">Belongs to the RNR ribonuclease family.</text>
</comment>
<dbReference type="SMART" id="SM00955">
    <property type="entry name" value="RNB"/>
    <property type="match status" value="1"/>
</dbReference>
<keyword evidence="3" id="KW-0540">Nuclease</keyword>
<dbReference type="Pfam" id="PF17849">
    <property type="entry name" value="OB_Dis3"/>
    <property type="match status" value="1"/>
</dbReference>
<dbReference type="EMBL" id="LTDL01000038">
    <property type="protein sequence ID" value="OAG29984.1"/>
    <property type="molecule type" value="Genomic_DNA"/>
</dbReference>
<keyword evidence="3" id="KW-0378">Hydrolase</keyword>
<feature type="domain" description="RNB" evidence="2">
    <location>
        <begin position="380"/>
        <end position="731"/>
    </location>
</feature>
<dbReference type="SUPFAM" id="SSF50249">
    <property type="entry name" value="Nucleic acid-binding proteins"/>
    <property type="match status" value="2"/>
</dbReference>
<evidence type="ECO:0000313" key="4">
    <source>
        <dbReference type="Proteomes" id="UP000185944"/>
    </source>
</evidence>